<dbReference type="Proteomes" id="UP000323506">
    <property type="component" value="Chromosome D01"/>
</dbReference>
<evidence type="ECO:0000313" key="2">
    <source>
        <dbReference type="Proteomes" id="UP000323506"/>
    </source>
</evidence>
<dbReference type="EMBL" id="CM017701">
    <property type="protein sequence ID" value="TYG83715.1"/>
    <property type="molecule type" value="Genomic_DNA"/>
</dbReference>
<keyword evidence="2" id="KW-1185">Reference proteome</keyword>
<sequence length="52" mass="5893">MYGSDKAGGDVERTAFWKVENKNRQPKQVDLSEVLDFKYISESCTSSRSCSD</sequence>
<gene>
    <name evidence="1" type="ORF">ES288_D01G190200v1</name>
</gene>
<proteinExistence type="predicted"/>
<organism evidence="1 2">
    <name type="scientific">Gossypium darwinii</name>
    <name type="common">Darwin's cotton</name>
    <name type="synonym">Gossypium barbadense var. darwinii</name>
    <dbReference type="NCBI Taxonomy" id="34276"/>
    <lineage>
        <taxon>Eukaryota</taxon>
        <taxon>Viridiplantae</taxon>
        <taxon>Streptophyta</taxon>
        <taxon>Embryophyta</taxon>
        <taxon>Tracheophyta</taxon>
        <taxon>Spermatophyta</taxon>
        <taxon>Magnoliopsida</taxon>
        <taxon>eudicotyledons</taxon>
        <taxon>Gunneridae</taxon>
        <taxon>Pentapetalae</taxon>
        <taxon>rosids</taxon>
        <taxon>malvids</taxon>
        <taxon>Malvales</taxon>
        <taxon>Malvaceae</taxon>
        <taxon>Malvoideae</taxon>
        <taxon>Gossypium</taxon>
    </lineage>
</organism>
<dbReference type="AlphaFoldDB" id="A0A5D2DRM3"/>
<evidence type="ECO:0000313" key="1">
    <source>
        <dbReference type="EMBL" id="TYG83716.1"/>
    </source>
</evidence>
<name>A0A5D2DRM3_GOSDA</name>
<reference evidence="1 2" key="1">
    <citation type="submission" date="2019-06" db="EMBL/GenBank/DDBJ databases">
        <title>WGS assembly of Gossypium darwinii.</title>
        <authorList>
            <person name="Chen Z.J."/>
            <person name="Sreedasyam A."/>
            <person name="Ando A."/>
            <person name="Song Q."/>
            <person name="De L."/>
            <person name="Hulse-Kemp A."/>
            <person name="Ding M."/>
            <person name="Ye W."/>
            <person name="Kirkbride R."/>
            <person name="Jenkins J."/>
            <person name="Plott C."/>
            <person name="Lovell J."/>
            <person name="Lin Y.-M."/>
            <person name="Vaughn R."/>
            <person name="Liu B."/>
            <person name="Li W."/>
            <person name="Simpson S."/>
            <person name="Scheffler B."/>
            <person name="Saski C."/>
            <person name="Grover C."/>
            <person name="Hu G."/>
            <person name="Conover J."/>
            <person name="Carlson J."/>
            <person name="Shu S."/>
            <person name="Boston L."/>
            <person name="Williams M."/>
            <person name="Peterson D."/>
            <person name="Mcgee K."/>
            <person name="Jones D."/>
            <person name="Wendel J."/>
            <person name="Stelly D."/>
            <person name="Grimwood J."/>
            <person name="Schmutz J."/>
        </authorList>
    </citation>
    <scope>NUCLEOTIDE SEQUENCE [LARGE SCALE GENOMIC DNA]</scope>
    <source>
        <strain evidence="1">1808015.09</strain>
    </source>
</reference>
<protein>
    <submittedName>
        <fullName evidence="1">Uncharacterized protein</fullName>
    </submittedName>
</protein>
<dbReference type="EMBL" id="CM017701">
    <property type="protein sequence ID" value="TYG83716.1"/>
    <property type="molecule type" value="Genomic_DNA"/>
</dbReference>
<accession>A0A5D2DRM3</accession>